<keyword evidence="1" id="KW-0812">Transmembrane</keyword>
<feature type="transmembrane region" description="Helical" evidence="1">
    <location>
        <begin position="55"/>
        <end position="78"/>
    </location>
</feature>
<feature type="transmembrane region" description="Helical" evidence="1">
    <location>
        <begin position="224"/>
        <end position="243"/>
    </location>
</feature>
<feature type="transmembrane region" description="Helical" evidence="1">
    <location>
        <begin position="151"/>
        <end position="174"/>
    </location>
</feature>
<evidence type="ECO:0000313" key="3">
    <source>
        <dbReference type="Proteomes" id="UP000294614"/>
    </source>
</evidence>
<evidence type="ECO:0000256" key="1">
    <source>
        <dbReference type="SAM" id="Phobius"/>
    </source>
</evidence>
<keyword evidence="3" id="KW-1185">Reference proteome</keyword>
<keyword evidence="1" id="KW-1133">Transmembrane helix</keyword>
<accession>A0A4V2PRM7</accession>
<reference evidence="2 3" key="1">
    <citation type="submission" date="2019-03" db="EMBL/GenBank/DDBJ databases">
        <title>Genomic Encyclopedia of Type Strains, Phase IV (KMG-IV): sequencing the most valuable type-strain genomes for metagenomic binning, comparative biology and taxonomic classification.</title>
        <authorList>
            <person name="Goeker M."/>
        </authorList>
    </citation>
    <scope>NUCLEOTIDE SEQUENCE [LARGE SCALE GENOMIC DNA]</scope>
    <source>
        <strain evidence="2 3">DSM 24984</strain>
    </source>
</reference>
<evidence type="ECO:0000313" key="2">
    <source>
        <dbReference type="EMBL" id="TCK59461.1"/>
    </source>
</evidence>
<dbReference type="AlphaFoldDB" id="A0A4V2PRM7"/>
<gene>
    <name evidence="2" type="ORF">C8D98_2395</name>
</gene>
<dbReference type="RefSeq" id="WP_132874370.1">
    <property type="nucleotide sequence ID" value="NZ_SMGG01000006.1"/>
</dbReference>
<feature type="transmembrane region" description="Helical" evidence="1">
    <location>
        <begin position="90"/>
        <end position="111"/>
    </location>
</feature>
<dbReference type="PANTHER" id="PTHR20992">
    <property type="entry name" value="AT15442P-RELATED"/>
    <property type="match status" value="1"/>
</dbReference>
<dbReference type="NCBIfam" id="TIGR00341">
    <property type="entry name" value="TIGR00341 family protein"/>
    <property type="match status" value="1"/>
</dbReference>
<keyword evidence="1" id="KW-0472">Membrane</keyword>
<dbReference type="PANTHER" id="PTHR20992:SF9">
    <property type="entry name" value="AT15442P-RELATED"/>
    <property type="match status" value="1"/>
</dbReference>
<dbReference type="InterPro" id="IPR005240">
    <property type="entry name" value="DUF389"/>
</dbReference>
<dbReference type="EMBL" id="SMGG01000006">
    <property type="protein sequence ID" value="TCK59461.1"/>
    <property type="molecule type" value="Genomic_DNA"/>
</dbReference>
<name>A0A4V2PRM7_9BACT</name>
<comment type="caution">
    <text evidence="2">The sequence shown here is derived from an EMBL/GenBank/DDBJ whole genome shotgun (WGS) entry which is preliminary data.</text>
</comment>
<feature type="transmembrane region" description="Helical" evidence="1">
    <location>
        <begin position="126"/>
        <end position="144"/>
    </location>
</feature>
<feature type="transmembrane region" description="Helical" evidence="1">
    <location>
        <begin position="33"/>
        <end position="49"/>
    </location>
</feature>
<proteinExistence type="predicted"/>
<dbReference type="Proteomes" id="UP000294614">
    <property type="component" value="Unassembled WGS sequence"/>
</dbReference>
<feature type="transmembrane region" description="Helical" evidence="1">
    <location>
        <begin position="186"/>
        <end position="212"/>
    </location>
</feature>
<sequence length="439" mass="48277">MTKFERFLQFFNIDSDPSFFEEIYAQSEMTKSYTVLLLLANFIALFGLITNSVAVIIGAMLISPLMGPIISFGFAYITSETKLIRQSLTTIGKSLVYVILSAAVLSFISPLNELNEQILARTKPNLYDLFIAVFSGLAVSVSYLSKRANAVSILTGVAIATSIIPPLSVVGFGIGTGNWAVSVGSFLLFATNFAAIVATTALSGILFGNQYFQHLKDFNYIKKRLTMIVALILLICLPLSFTLKQSVENLKIRRIVNQAVGNIKNATVFNVSYSMNKDTLNLNLALAASKPLTHDETLVLKAEIENRLGKKSDIHITQVALKEDLVSNTRTVVKAQPEPVELNIAEVSDKFREKTRDIRAEIAKLLAPAEITDYAVLLSSDNTATLRLKVIRETPVSAEEMNMLTKFVSANFKYNMKVNVETVIPEAAIAEEDAIKPEN</sequence>
<organism evidence="2 3">
    <name type="scientific">Seleniivibrio woodruffii</name>
    <dbReference type="NCBI Taxonomy" id="1078050"/>
    <lineage>
        <taxon>Bacteria</taxon>
        <taxon>Pseudomonadati</taxon>
        <taxon>Deferribacterota</taxon>
        <taxon>Deferribacteres</taxon>
        <taxon>Deferribacterales</taxon>
        <taxon>Geovibrionaceae</taxon>
        <taxon>Seleniivibrio</taxon>
    </lineage>
</organism>
<dbReference type="OrthoDB" id="9790659at2"/>
<protein>
    <submittedName>
        <fullName evidence="2">Putative hydrophobic protein (TIGR00341 family)</fullName>
    </submittedName>
</protein>
<dbReference type="Pfam" id="PF04087">
    <property type="entry name" value="DUF389"/>
    <property type="match status" value="1"/>
</dbReference>